<accession>A0A6B8RWN1</accession>
<feature type="domain" description="HTH araC/xylS-type" evidence="4">
    <location>
        <begin position="218"/>
        <end position="316"/>
    </location>
</feature>
<gene>
    <name evidence="5" type="ORF">EHS13_35440</name>
</gene>
<dbReference type="SUPFAM" id="SSF46689">
    <property type="entry name" value="Homeodomain-like"/>
    <property type="match status" value="2"/>
</dbReference>
<evidence type="ECO:0000256" key="2">
    <source>
        <dbReference type="ARBA" id="ARBA00023125"/>
    </source>
</evidence>
<dbReference type="EMBL" id="CP034235">
    <property type="protein sequence ID" value="QGQ99783.1"/>
    <property type="molecule type" value="Genomic_DNA"/>
</dbReference>
<evidence type="ECO:0000313" key="5">
    <source>
        <dbReference type="EMBL" id="QGQ99783.1"/>
    </source>
</evidence>
<evidence type="ECO:0000259" key="4">
    <source>
        <dbReference type="PROSITE" id="PS01124"/>
    </source>
</evidence>
<dbReference type="InterPro" id="IPR009057">
    <property type="entry name" value="Homeodomain-like_sf"/>
</dbReference>
<dbReference type="Gene3D" id="1.10.10.60">
    <property type="entry name" value="Homeodomain-like"/>
    <property type="match status" value="2"/>
</dbReference>
<dbReference type="SUPFAM" id="SSF51215">
    <property type="entry name" value="Regulatory protein AraC"/>
    <property type="match status" value="1"/>
</dbReference>
<name>A0A6B8RWN1_9BACL</name>
<dbReference type="KEGG" id="ppsc:EHS13_35440"/>
<dbReference type="InterPro" id="IPR014710">
    <property type="entry name" value="RmlC-like_jellyroll"/>
</dbReference>
<keyword evidence="3" id="KW-0804">Transcription</keyword>
<dbReference type="PANTHER" id="PTHR43280">
    <property type="entry name" value="ARAC-FAMILY TRANSCRIPTIONAL REGULATOR"/>
    <property type="match status" value="1"/>
</dbReference>
<sequence length="344" mass="39687">MKWSSIMIEVLDRQRYICRRLGGETMEMTQQELRDSTSFLNEYAVNLSGKELSFYVHYWGGERVLFTNHVHKHSFFEICYIVDGEGVYIEKNHNLPLNKGTIFLSRPHIQHQIISTEGLFIIFIAFELIESESSEEAIARFKSMEKSPVFHLEKMEQSPIVMIWTALLKQVLYANNFLEDNILRLSSALLASFECTFCDIKKATKNVAVQPSSTTLVHKAKLYIRDNLSQTLSLVEVADFLFVSSRHLSRLFTDELGQSFSNYVRKERIRQAVKLFSTTEWSIKQIAEETGFDNVHYFTTIFKSEMGEPPGQFIKRLKDPGGSTLIHGFTDPDYRPLPGTDRPV</sequence>
<dbReference type="PANTHER" id="PTHR43280:SF28">
    <property type="entry name" value="HTH-TYPE TRANSCRIPTIONAL ACTIVATOR RHAS"/>
    <property type="match status" value="1"/>
</dbReference>
<dbReference type="InterPro" id="IPR037923">
    <property type="entry name" value="HTH-like"/>
</dbReference>
<reference evidence="6" key="1">
    <citation type="submission" date="2018-11" db="EMBL/GenBank/DDBJ databases">
        <title>Complete genome sequence of Paenibacillus sp. ML311-T8.</title>
        <authorList>
            <person name="Nam Y.-D."/>
            <person name="Kang J."/>
            <person name="Chung W.-H."/>
            <person name="Park Y.S."/>
        </authorList>
    </citation>
    <scope>NUCLEOTIDE SEQUENCE [LARGE SCALE GENOMIC DNA]</scope>
    <source>
        <strain evidence="6">ML311-T8</strain>
    </source>
</reference>
<dbReference type="RefSeq" id="WP_155705006.1">
    <property type="nucleotide sequence ID" value="NZ_CP034235.1"/>
</dbReference>
<dbReference type="InterPro" id="IPR018060">
    <property type="entry name" value="HTH_AraC"/>
</dbReference>
<dbReference type="GO" id="GO:0003700">
    <property type="term" value="F:DNA-binding transcription factor activity"/>
    <property type="evidence" value="ECO:0007669"/>
    <property type="project" value="InterPro"/>
</dbReference>
<keyword evidence="6" id="KW-1185">Reference proteome</keyword>
<dbReference type="Proteomes" id="UP000426246">
    <property type="component" value="Chromosome"/>
</dbReference>
<dbReference type="Gene3D" id="2.60.120.10">
    <property type="entry name" value="Jelly Rolls"/>
    <property type="match status" value="1"/>
</dbReference>
<keyword evidence="1" id="KW-0805">Transcription regulation</keyword>
<organism evidence="5 6">
    <name type="scientific">Paenibacillus psychroresistens</name>
    <dbReference type="NCBI Taxonomy" id="1778678"/>
    <lineage>
        <taxon>Bacteria</taxon>
        <taxon>Bacillati</taxon>
        <taxon>Bacillota</taxon>
        <taxon>Bacilli</taxon>
        <taxon>Bacillales</taxon>
        <taxon>Paenibacillaceae</taxon>
        <taxon>Paenibacillus</taxon>
    </lineage>
</organism>
<dbReference type="SMART" id="SM00342">
    <property type="entry name" value="HTH_ARAC"/>
    <property type="match status" value="1"/>
</dbReference>
<dbReference type="Pfam" id="PF12833">
    <property type="entry name" value="HTH_18"/>
    <property type="match status" value="1"/>
</dbReference>
<proteinExistence type="predicted"/>
<dbReference type="OrthoDB" id="149040at2"/>
<dbReference type="InterPro" id="IPR003313">
    <property type="entry name" value="AraC-bd"/>
</dbReference>
<evidence type="ECO:0000313" key="6">
    <source>
        <dbReference type="Proteomes" id="UP000426246"/>
    </source>
</evidence>
<evidence type="ECO:0000256" key="3">
    <source>
        <dbReference type="ARBA" id="ARBA00023163"/>
    </source>
</evidence>
<dbReference type="AlphaFoldDB" id="A0A6B8RWN1"/>
<evidence type="ECO:0000256" key="1">
    <source>
        <dbReference type="ARBA" id="ARBA00023015"/>
    </source>
</evidence>
<dbReference type="Pfam" id="PF02311">
    <property type="entry name" value="AraC_binding"/>
    <property type="match status" value="1"/>
</dbReference>
<dbReference type="GO" id="GO:0043565">
    <property type="term" value="F:sequence-specific DNA binding"/>
    <property type="evidence" value="ECO:0007669"/>
    <property type="project" value="InterPro"/>
</dbReference>
<dbReference type="PROSITE" id="PS01124">
    <property type="entry name" value="HTH_ARAC_FAMILY_2"/>
    <property type="match status" value="1"/>
</dbReference>
<keyword evidence="2" id="KW-0238">DNA-binding</keyword>
<protein>
    <submittedName>
        <fullName evidence="5">AraC family transcriptional regulator</fullName>
    </submittedName>
</protein>